<accession>A0A9W8J8C3</accession>
<evidence type="ECO:0000256" key="1">
    <source>
        <dbReference type="SAM" id="MobiDB-lite"/>
    </source>
</evidence>
<proteinExistence type="predicted"/>
<dbReference type="Gene3D" id="3.80.10.10">
    <property type="entry name" value="Ribonuclease Inhibitor"/>
    <property type="match status" value="1"/>
</dbReference>
<keyword evidence="3" id="KW-1185">Reference proteome</keyword>
<dbReference type="EMBL" id="JANBPK010000851">
    <property type="protein sequence ID" value="KAJ2930015.1"/>
    <property type="molecule type" value="Genomic_DNA"/>
</dbReference>
<gene>
    <name evidence="2" type="ORF">H1R20_g7062</name>
</gene>
<evidence type="ECO:0008006" key="4">
    <source>
        <dbReference type="Google" id="ProtNLM"/>
    </source>
</evidence>
<feature type="compositionally biased region" description="Basic residues" evidence="1">
    <location>
        <begin position="571"/>
        <end position="580"/>
    </location>
</feature>
<feature type="non-terminal residue" evidence="2">
    <location>
        <position position="697"/>
    </location>
</feature>
<dbReference type="InterPro" id="IPR032675">
    <property type="entry name" value="LRR_dom_sf"/>
</dbReference>
<protein>
    <recommendedName>
        <fullName evidence="4">F-box domain-containing protein</fullName>
    </recommendedName>
</protein>
<dbReference type="OrthoDB" id="2999365at2759"/>
<comment type="caution">
    <text evidence="2">The sequence shown here is derived from an EMBL/GenBank/DDBJ whole genome shotgun (WGS) entry which is preliminary data.</text>
</comment>
<evidence type="ECO:0000313" key="3">
    <source>
        <dbReference type="Proteomes" id="UP001140091"/>
    </source>
</evidence>
<dbReference type="Proteomes" id="UP001140091">
    <property type="component" value="Unassembled WGS sequence"/>
</dbReference>
<reference evidence="2" key="1">
    <citation type="submission" date="2022-06" db="EMBL/GenBank/DDBJ databases">
        <title>Genome Sequence of Candolleomyces eurysporus.</title>
        <authorList>
            <person name="Buettner E."/>
        </authorList>
    </citation>
    <scope>NUCLEOTIDE SEQUENCE</scope>
    <source>
        <strain evidence="2">VTCC 930004</strain>
    </source>
</reference>
<dbReference type="AlphaFoldDB" id="A0A9W8J8C3"/>
<name>A0A9W8J8C3_9AGAR</name>
<dbReference type="Gene3D" id="1.20.1280.50">
    <property type="match status" value="1"/>
</dbReference>
<feature type="region of interest" description="Disordered" evidence="1">
    <location>
        <begin position="555"/>
        <end position="611"/>
    </location>
</feature>
<evidence type="ECO:0000313" key="2">
    <source>
        <dbReference type="EMBL" id="KAJ2930015.1"/>
    </source>
</evidence>
<feature type="region of interest" description="Disordered" evidence="1">
    <location>
        <begin position="1"/>
        <end position="22"/>
    </location>
</feature>
<feature type="compositionally biased region" description="Low complexity" evidence="1">
    <location>
        <begin position="589"/>
        <end position="611"/>
    </location>
</feature>
<sequence length="697" mass="78055">MESTTTAPSQKPLTRVINNNDPPTLEERQLAQQTVQQVDGELGPLRIEIKALEQRLFQLKNRAQVLEETRSEHVPILSPWRRLPTEILAEIMQTAVNPGSLSFLSESNKSTDRQHFKSIRGVCKLWREVAFATHSLWTSVWIDFDDYPDEEVPNVIRGVGRYFERAGPTLPLNVGFKWRRDPTLMTPVFPEEVPEADLGEDAQTVTPELADGGGEDTGGGEAPATTITTTTTTETAEQAGGTLVVVSVNPVPVVAKCPFSDVWLGYLFSQRSRWEEISFFAETYHFQLFETKLKFWLPTGATWKTLFLQVGLYDDIYQGPDGETDPVVDSNLIRATFPELETINLNAESDVLINVTQSRILNGHSELRKLRLEIYRDLNPYLSRLGGFPHLKKLLLNCPKLCVRPMQEVGPVFDLPQLELLVISCIPSFSLLSKLYAPNIRTLQILTNVPPDPTSQLETCSELQQALWNTFPEMIKFVRQSEGNLKELHLNCWFIQDDDSLRRLFEVISSVEKLCIDTWFQHDLLDIDQYESDSIYLPHLQKFCLHPLDENTLPPSQSFSSSCRGPGHCNHQSHRDRRRGIREADASDMDTAGADGSAASSSMQSASSDATPATGVLLAGSSGVGEVNMPFSRQTHSWRSLGAFLDSKQGSGNASQLEICLPEETLVPGGHDAQEMAALVKRSRLKLEVESSCRIFW</sequence>
<organism evidence="2 3">
    <name type="scientific">Candolleomyces eurysporus</name>
    <dbReference type="NCBI Taxonomy" id="2828524"/>
    <lineage>
        <taxon>Eukaryota</taxon>
        <taxon>Fungi</taxon>
        <taxon>Dikarya</taxon>
        <taxon>Basidiomycota</taxon>
        <taxon>Agaricomycotina</taxon>
        <taxon>Agaricomycetes</taxon>
        <taxon>Agaricomycetidae</taxon>
        <taxon>Agaricales</taxon>
        <taxon>Agaricineae</taxon>
        <taxon>Psathyrellaceae</taxon>
        <taxon>Candolleomyces</taxon>
    </lineage>
</organism>